<dbReference type="Gene3D" id="1.10.3810.10">
    <property type="entry name" value="Biosynthetic peptidoglycan transglycosylase-like"/>
    <property type="match status" value="1"/>
</dbReference>
<feature type="compositionally biased region" description="Acidic residues" evidence="23">
    <location>
        <begin position="794"/>
        <end position="813"/>
    </location>
</feature>
<comment type="catalytic activity">
    <reaction evidence="20">
        <text>Preferential cleavage: (Ac)2-L-Lys-D-Ala-|-D-Ala. Also transpeptidation of peptidyl-alanyl moieties that are N-acyl substituents of D-alanine.</text>
        <dbReference type="EC" id="3.4.16.4"/>
    </reaction>
</comment>
<dbReference type="InterPro" id="IPR001264">
    <property type="entry name" value="Glyco_trans_51"/>
</dbReference>
<keyword evidence="18" id="KW-0511">Multifunctional enzyme</keyword>
<evidence type="ECO:0000256" key="1">
    <source>
        <dbReference type="ARBA" id="ARBA00004249"/>
    </source>
</evidence>
<keyword evidence="6" id="KW-0121">Carboxypeptidase</keyword>
<dbReference type="InterPro" id="IPR023346">
    <property type="entry name" value="Lysozyme-like_dom_sf"/>
</dbReference>
<dbReference type="EC" id="3.4.16.4" evidence="2"/>
<evidence type="ECO:0000256" key="11">
    <source>
        <dbReference type="ARBA" id="ARBA00022801"/>
    </source>
</evidence>
<comment type="subcellular location">
    <subcellularLocation>
        <location evidence="1">Cell inner membrane</location>
        <topology evidence="1">Single-pass type II membrane protein</topology>
    </subcellularLocation>
</comment>
<evidence type="ECO:0000256" key="12">
    <source>
        <dbReference type="ARBA" id="ARBA00022960"/>
    </source>
</evidence>
<organism evidence="27">
    <name type="scientific">hydrothermal vent metagenome</name>
    <dbReference type="NCBI Taxonomy" id="652676"/>
    <lineage>
        <taxon>unclassified sequences</taxon>
        <taxon>metagenomes</taxon>
        <taxon>ecological metagenomes</taxon>
    </lineage>
</organism>
<evidence type="ECO:0000256" key="5">
    <source>
        <dbReference type="ARBA" id="ARBA00022519"/>
    </source>
</evidence>
<evidence type="ECO:0000259" key="24">
    <source>
        <dbReference type="Pfam" id="PF00905"/>
    </source>
</evidence>
<dbReference type="InterPro" id="IPR036950">
    <property type="entry name" value="PBP_transglycosylase"/>
</dbReference>
<keyword evidence="9 27" id="KW-0808">Transferase</keyword>
<dbReference type="PANTHER" id="PTHR32282:SF27">
    <property type="entry name" value="PENICILLIN-BINDING PROTEIN 1A"/>
    <property type="match status" value="1"/>
</dbReference>
<gene>
    <name evidence="27" type="ORF">MNBD_ALPHA06-1461</name>
</gene>
<sequence>MLAGLVVGIVLVLAGGIYLIRLSKDLPDFEALADYTPPVMSRVHAGDGTVIAEYARQHRVFVPIAAIPKPVISAFISAEDKTFYQHNGIDWKGVLRAAMVSLKNKILGRRLVGASTLTQQVAENFLVDTDQNFSLKIRKMIIATRLEKVFSKDKILELYLNEIYLGNRAYGVAAASLNYFGKSLDELSLSEMAFLAALPKGPSNYHPIRKKQRATERRNWVLGRMVANGYITEAAAQLAQQDELVSIERLTGERFEAAAYFVEAIRREVFARYGEDQLYDGGLSIRTTLDTKLQQIARTALRDSLEEYDRRHGWRGALQRIDMAAITGNPLADIERPAGIDNNWRLAVVTEVSTDNALVQFDDETSGEIPITELKWARKQLRKALLGPTVSAATQVLQTGDVVLVETVAKTPDENLYGLRQIPQINGAIMAMDPHTGRILAMVGGYSHRLSEFNRATQARRQIGSAFKPFVYSAALELGYTPVSLILDAPFIADGGANTRFYKPQNYESGAFYGLSTMRLGVEKSRNVMTVRLAQEIGMAPIVDIGTRVGIYDELSPVLAMSLGAGETTLWRLMGAYAALVNGGKLVTPTILDRVQDRLGRTIEKQDKRDCPACLVDPELFDAGLPFIEPELPEARQQVLDPITAYQMVSILEGAVQRGTGVRLRSLGKTLAGKTGTTNEMKDAWYMGFSPDLVVGVYTGFDTPSTLGRGEAGSRVALPVFKRFMEKALTNVSNAPFRIPDGVSLVWVDAKTGEIARPDAPGAILEAFQPGTEPSRADRGVRLSIGRASVADTGDTDEETAEQPEDDMLDGVY</sequence>
<keyword evidence="11" id="KW-0378">Hydrolase</keyword>
<feature type="region of interest" description="Disordered" evidence="23">
    <location>
        <begin position="770"/>
        <end position="813"/>
    </location>
</feature>
<evidence type="ECO:0000256" key="10">
    <source>
        <dbReference type="ARBA" id="ARBA00022692"/>
    </source>
</evidence>
<keyword evidence="14" id="KW-0573">Peptidoglycan synthesis</keyword>
<dbReference type="InterPro" id="IPR050396">
    <property type="entry name" value="Glycosyltr_51/Transpeptidase"/>
</dbReference>
<evidence type="ECO:0000313" key="27">
    <source>
        <dbReference type="EMBL" id="VAV95485.1"/>
    </source>
</evidence>
<evidence type="ECO:0000259" key="25">
    <source>
        <dbReference type="Pfam" id="PF00912"/>
    </source>
</evidence>
<dbReference type="GO" id="GO:0009252">
    <property type="term" value="P:peptidoglycan biosynthetic process"/>
    <property type="evidence" value="ECO:0007669"/>
    <property type="project" value="UniProtKB-KW"/>
</dbReference>
<evidence type="ECO:0000256" key="13">
    <source>
        <dbReference type="ARBA" id="ARBA00022968"/>
    </source>
</evidence>
<dbReference type="GO" id="GO:0008658">
    <property type="term" value="F:penicillin binding"/>
    <property type="evidence" value="ECO:0007669"/>
    <property type="project" value="InterPro"/>
</dbReference>
<dbReference type="EC" id="2.4.99.28" evidence="21"/>
<evidence type="ECO:0000256" key="19">
    <source>
        <dbReference type="ARBA" id="ARBA00023316"/>
    </source>
</evidence>
<keyword evidence="15" id="KW-1133">Transmembrane helix</keyword>
<comment type="catalytic activity">
    <reaction evidence="22">
        <text>[GlcNAc-(1-&gt;4)-Mur2Ac(oyl-L-Ala-gamma-D-Glu-L-Lys-D-Ala-D-Ala)](n)-di-trans,octa-cis-undecaprenyl diphosphate + beta-D-GlcNAc-(1-&gt;4)-Mur2Ac(oyl-L-Ala-gamma-D-Glu-L-Lys-D-Ala-D-Ala)-di-trans,octa-cis-undecaprenyl diphosphate = [GlcNAc-(1-&gt;4)-Mur2Ac(oyl-L-Ala-gamma-D-Glu-L-Lys-D-Ala-D-Ala)](n+1)-di-trans,octa-cis-undecaprenyl diphosphate + di-trans,octa-cis-undecaprenyl diphosphate + H(+)</text>
        <dbReference type="Rhea" id="RHEA:23708"/>
        <dbReference type="Rhea" id="RHEA-COMP:9602"/>
        <dbReference type="Rhea" id="RHEA-COMP:9603"/>
        <dbReference type="ChEBI" id="CHEBI:15378"/>
        <dbReference type="ChEBI" id="CHEBI:58405"/>
        <dbReference type="ChEBI" id="CHEBI:60033"/>
        <dbReference type="ChEBI" id="CHEBI:78435"/>
        <dbReference type="EC" id="2.4.99.28"/>
    </reaction>
</comment>
<dbReference type="GO" id="GO:0008955">
    <property type="term" value="F:peptidoglycan glycosyltransferase activity"/>
    <property type="evidence" value="ECO:0007669"/>
    <property type="project" value="UniProtKB-EC"/>
</dbReference>
<evidence type="ECO:0000256" key="21">
    <source>
        <dbReference type="ARBA" id="ARBA00044770"/>
    </source>
</evidence>
<dbReference type="PANTHER" id="PTHR32282">
    <property type="entry name" value="BINDING PROTEIN TRANSPEPTIDASE, PUTATIVE-RELATED"/>
    <property type="match status" value="1"/>
</dbReference>
<keyword evidence="12" id="KW-0133">Cell shape</keyword>
<dbReference type="Pfam" id="PF00912">
    <property type="entry name" value="Transgly"/>
    <property type="match status" value="1"/>
</dbReference>
<dbReference type="Pfam" id="PF00905">
    <property type="entry name" value="Transpeptidase"/>
    <property type="match status" value="1"/>
</dbReference>
<dbReference type="FunFam" id="1.10.3810.10:FF:000003">
    <property type="entry name" value="Penicillin-binding protein 1a"/>
    <property type="match status" value="1"/>
</dbReference>
<dbReference type="AlphaFoldDB" id="A0A3B0SKQ7"/>
<keyword evidence="5" id="KW-0997">Cell inner membrane</keyword>
<evidence type="ECO:0000256" key="9">
    <source>
        <dbReference type="ARBA" id="ARBA00022679"/>
    </source>
</evidence>
<dbReference type="Pfam" id="PF17092">
    <property type="entry name" value="PCB_OB"/>
    <property type="match status" value="1"/>
</dbReference>
<evidence type="ECO:0000256" key="7">
    <source>
        <dbReference type="ARBA" id="ARBA00022670"/>
    </source>
</evidence>
<evidence type="ECO:0000256" key="2">
    <source>
        <dbReference type="ARBA" id="ARBA00012448"/>
    </source>
</evidence>
<accession>A0A3B0SKQ7</accession>
<dbReference type="InterPro" id="IPR012338">
    <property type="entry name" value="Beta-lactam/transpept-like"/>
</dbReference>
<evidence type="ECO:0000256" key="17">
    <source>
        <dbReference type="ARBA" id="ARBA00023251"/>
    </source>
</evidence>
<dbReference type="GO" id="GO:0006508">
    <property type="term" value="P:proteolysis"/>
    <property type="evidence" value="ECO:0007669"/>
    <property type="project" value="UniProtKB-KW"/>
</dbReference>
<evidence type="ECO:0000256" key="16">
    <source>
        <dbReference type="ARBA" id="ARBA00023136"/>
    </source>
</evidence>
<evidence type="ECO:0000256" key="3">
    <source>
        <dbReference type="ARBA" id="ARBA00018638"/>
    </source>
</evidence>
<keyword evidence="10" id="KW-0812">Transmembrane</keyword>
<evidence type="ECO:0000256" key="20">
    <source>
        <dbReference type="ARBA" id="ARBA00034000"/>
    </source>
</evidence>
<dbReference type="SUPFAM" id="SSF56601">
    <property type="entry name" value="beta-lactamase/transpeptidase-like"/>
    <property type="match status" value="1"/>
</dbReference>
<feature type="domain" description="Glycosyl transferase family 51" evidence="25">
    <location>
        <begin position="48"/>
        <end position="225"/>
    </location>
</feature>
<dbReference type="GO" id="GO:0071555">
    <property type="term" value="P:cell wall organization"/>
    <property type="evidence" value="ECO:0007669"/>
    <property type="project" value="UniProtKB-KW"/>
</dbReference>
<keyword evidence="13" id="KW-0735">Signal-anchor</keyword>
<dbReference type="Gene3D" id="3.40.710.10">
    <property type="entry name" value="DD-peptidase/beta-lactamase superfamily"/>
    <property type="match status" value="2"/>
</dbReference>
<dbReference type="GO" id="GO:0005886">
    <property type="term" value="C:plasma membrane"/>
    <property type="evidence" value="ECO:0007669"/>
    <property type="project" value="UniProtKB-SubCell"/>
</dbReference>
<keyword evidence="4" id="KW-1003">Cell membrane</keyword>
<feature type="domain" description="Penicillin-binding protein OB-like" evidence="26">
    <location>
        <begin position="314"/>
        <end position="425"/>
    </location>
</feature>
<keyword evidence="8 27" id="KW-0328">Glycosyltransferase</keyword>
<evidence type="ECO:0000256" key="15">
    <source>
        <dbReference type="ARBA" id="ARBA00022989"/>
    </source>
</evidence>
<keyword evidence="17" id="KW-0046">Antibiotic resistance</keyword>
<keyword evidence="16" id="KW-0472">Membrane</keyword>
<evidence type="ECO:0000256" key="6">
    <source>
        <dbReference type="ARBA" id="ARBA00022645"/>
    </source>
</evidence>
<dbReference type="GO" id="GO:0009002">
    <property type="term" value="F:serine-type D-Ala-D-Ala carboxypeptidase activity"/>
    <property type="evidence" value="ECO:0007669"/>
    <property type="project" value="UniProtKB-EC"/>
</dbReference>
<evidence type="ECO:0000259" key="26">
    <source>
        <dbReference type="Pfam" id="PF17092"/>
    </source>
</evidence>
<name>A0A3B0SKQ7_9ZZZZ</name>
<dbReference type="EMBL" id="UOEE01000204">
    <property type="protein sequence ID" value="VAV95485.1"/>
    <property type="molecule type" value="Genomic_DNA"/>
</dbReference>
<evidence type="ECO:0000256" key="4">
    <source>
        <dbReference type="ARBA" id="ARBA00022475"/>
    </source>
</evidence>
<evidence type="ECO:0000256" key="22">
    <source>
        <dbReference type="ARBA" id="ARBA00049902"/>
    </source>
</evidence>
<dbReference type="GO" id="GO:0030288">
    <property type="term" value="C:outer membrane-bounded periplasmic space"/>
    <property type="evidence" value="ECO:0007669"/>
    <property type="project" value="TreeGrafter"/>
</dbReference>
<dbReference type="GO" id="GO:0046677">
    <property type="term" value="P:response to antibiotic"/>
    <property type="evidence" value="ECO:0007669"/>
    <property type="project" value="UniProtKB-KW"/>
</dbReference>
<keyword evidence="7" id="KW-0645">Protease</keyword>
<keyword evidence="19" id="KW-0961">Cell wall biogenesis/degradation</keyword>
<proteinExistence type="predicted"/>
<dbReference type="InterPro" id="IPR031376">
    <property type="entry name" value="PCB_OB"/>
</dbReference>
<evidence type="ECO:0000256" key="18">
    <source>
        <dbReference type="ARBA" id="ARBA00023268"/>
    </source>
</evidence>
<dbReference type="InterPro" id="IPR001460">
    <property type="entry name" value="PCN-bd_Tpept"/>
</dbReference>
<dbReference type="NCBIfam" id="TIGR02074">
    <property type="entry name" value="PBP_1a_fam"/>
    <property type="match status" value="1"/>
</dbReference>
<dbReference type="SUPFAM" id="SSF53955">
    <property type="entry name" value="Lysozyme-like"/>
    <property type="match status" value="1"/>
</dbReference>
<evidence type="ECO:0000256" key="23">
    <source>
        <dbReference type="SAM" id="MobiDB-lite"/>
    </source>
</evidence>
<reference evidence="27" key="1">
    <citation type="submission" date="2018-06" db="EMBL/GenBank/DDBJ databases">
        <authorList>
            <person name="Zhirakovskaya E."/>
        </authorList>
    </citation>
    <scope>NUCLEOTIDE SEQUENCE</scope>
</reference>
<evidence type="ECO:0000256" key="8">
    <source>
        <dbReference type="ARBA" id="ARBA00022676"/>
    </source>
</evidence>
<feature type="domain" description="Penicillin-binding protein transpeptidase" evidence="24">
    <location>
        <begin position="427"/>
        <end position="726"/>
    </location>
</feature>
<protein>
    <recommendedName>
        <fullName evidence="3">Penicillin-binding protein 1A</fullName>
        <ecNumber evidence="21">2.4.99.28</ecNumber>
        <ecNumber evidence="2">3.4.16.4</ecNumber>
    </recommendedName>
</protein>
<evidence type="ECO:0000256" key="14">
    <source>
        <dbReference type="ARBA" id="ARBA00022984"/>
    </source>
</evidence>
<dbReference type="GO" id="GO:0008360">
    <property type="term" value="P:regulation of cell shape"/>
    <property type="evidence" value="ECO:0007669"/>
    <property type="project" value="UniProtKB-KW"/>
</dbReference>